<feature type="compositionally biased region" description="Low complexity" evidence="1">
    <location>
        <begin position="109"/>
        <end position="154"/>
    </location>
</feature>
<sequence length="154" mass="15250">MSFLAEATARRVMTLSVPRAATHSAPRAANAAFSTSVTFQKSAVDSAKDTLKGVDRAVSDKLVDGINISSSVAGKIKEAAEEVTQGNSTGATAELRGEASGKASEVSGEAKGFASEAAGKAKGAAGKVAGKAKGAANEAAGKAKGAAEQAQRNL</sequence>
<reference evidence="2" key="1">
    <citation type="journal article" date="2023" name="Mol. Phylogenet. Evol.">
        <title>Genome-scale phylogeny and comparative genomics of the fungal order Sordariales.</title>
        <authorList>
            <person name="Hensen N."/>
            <person name="Bonometti L."/>
            <person name="Westerberg I."/>
            <person name="Brannstrom I.O."/>
            <person name="Guillou S."/>
            <person name="Cros-Aarteil S."/>
            <person name="Calhoun S."/>
            <person name="Haridas S."/>
            <person name="Kuo A."/>
            <person name="Mondo S."/>
            <person name="Pangilinan J."/>
            <person name="Riley R."/>
            <person name="LaButti K."/>
            <person name="Andreopoulos B."/>
            <person name="Lipzen A."/>
            <person name="Chen C."/>
            <person name="Yan M."/>
            <person name="Daum C."/>
            <person name="Ng V."/>
            <person name="Clum A."/>
            <person name="Steindorff A."/>
            <person name="Ohm R.A."/>
            <person name="Martin F."/>
            <person name="Silar P."/>
            <person name="Natvig D.O."/>
            <person name="Lalanne C."/>
            <person name="Gautier V."/>
            <person name="Ament-Velasquez S.L."/>
            <person name="Kruys A."/>
            <person name="Hutchinson M.I."/>
            <person name="Powell A.J."/>
            <person name="Barry K."/>
            <person name="Miller A.N."/>
            <person name="Grigoriev I.V."/>
            <person name="Debuchy R."/>
            <person name="Gladieux P."/>
            <person name="Hiltunen Thoren M."/>
            <person name="Johannesson H."/>
        </authorList>
    </citation>
    <scope>NUCLEOTIDE SEQUENCE</scope>
    <source>
        <strain evidence="2">PSN293</strain>
    </source>
</reference>
<organism evidence="2 3">
    <name type="scientific">Rhypophila decipiens</name>
    <dbReference type="NCBI Taxonomy" id="261697"/>
    <lineage>
        <taxon>Eukaryota</taxon>
        <taxon>Fungi</taxon>
        <taxon>Dikarya</taxon>
        <taxon>Ascomycota</taxon>
        <taxon>Pezizomycotina</taxon>
        <taxon>Sordariomycetes</taxon>
        <taxon>Sordariomycetidae</taxon>
        <taxon>Sordariales</taxon>
        <taxon>Naviculisporaceae</taxon>
        <taxon>Rhypophila</taxon>
    </lineage>
</organism>
<name>A0AAN7B9C1_9PEZI</name>
<reference evidence="2" key="2">
    <citation type="submission" date="2023-05" db="EMBL/GenBank/DDBJ databases">
        <authorList>
            <consortium name="Lawrence Berkeley National Laboratory"/>
            <person name="Steindorff A."/>
            <person name="Hensen N."/>
            <person name="Bonometti L."/>
            <person name="Westerberg I."/>
            <person name="Brannstrom I.O."/>
            <person name="Guillou S."/>
            <person name="Cros-Aarteil S."/>
            <person name="Calhoun S."/>
            <person name="Haridas S."/>
            <person name="Kuo A."/>
            <person name="Mondo S."/>
            <person name="Pangilinan J."/>
            <person name="Riley R."/>
            <person name="Labutti K."/>
            <person name="Andreopoulos B."/>
            <person name="Lipzen A."/>
            <person name="Chen C."/>
            <person name="Yanf M."/>
            <person name="Daum C."/>
            <person name="Ng V."/>
            <person name="Clum A."/>
            <person name="Ohm R."/>
            <person name="Martin F."/>
            <person name="Silar P."/>
            <person name="Natvig D."/>
            <person name="Lalanne C."/>
            <person name="Gautier V."/>
            <person name="Ament-Velasquez S.L."/>
            <person name="Kruys A."/>
            <person name="Hutchinson M.I."/>
            <person name="Powell A.J."/>
            <person name="Barry K."/>
            <person name="Miller A.N."/>
            <person name="Grigoriev I.V."/>
            <person name="Debuchy R."/>
            <person name="Gladieux P."/>
            <person name="Thoren M.H."/>
            <person name="Johannesson H."/>
        </authorList>
    </citation>
    <scope>NUCLEOTIDE SEQUENCE</scope>
    <source>
        <strain evidence="2">PSN293</strain>
    </source>
</reference>
<accession>A0AAN7B9C1</accession>
<evidence type="ECO:0000256" key="1">
    <source>
        <dbReference type="SAM" id="MobiDB-lite"/>
    </source>
</evidence>
<dbReference type="AlphaFoldDB" id="A0AAN7B9C1"/>
<protein>
    <submittedName>
        <fullName evidence="2">Uncharacterized protein</fullName>
    </submittedName>
</protein>
<feature type="region of interest" description="Disordered" evidence="1">
    <location>
        <begin position="81"/>
        <end position="154"/>
    </location>
</feature>
<evidence type="ECO:0000313" key="2">
    <source>
        <dbReference type="EMBL" id="KAK4217461.1"/>
    </source>
</evidence>
<dbReference type="Proteomes" id="UP001301769">
    <property type="component" value="Unassembled WGS sequence"/>
</dbReference>
<proteinExistence type="predicted"/>
<dbReference type="EMBL" id="MU858059">
    <property type="protein sequence ID" value="KAK4217461.1"/>
    <property type="molecule type" value="Genomic_DNA"/>
</dbReference>
<keyword evidence="3" id="KW-1185">Reference proteome</keyword>
<evidence type="ECO:0000313" key="3">
    <source>
        <dbReference type="Proteomes" id="UP001301769"/>
    </source>
</evidence>
<gene>
    <name evidence="2" type="ORF">QBC37DRAFT_46116</name>
</gene>
<comment type="caution">
    <text evidence="2">The sequence shown here is derived from an EMBL/GenBank/DDBJ whole genome shotgun (WGS) entry which is preliminary data.</text>
</comment>